<evidence type="ECO:0000313" key="2">
    <source>
        <dbReference type="EMBL" id="EHR39674.1"/>
    </source>
</evidence>
<comment type="caution">
    <text evidence="2">The sequence shown here is derived from an EMBL/GenBank/DDBJ whole genome shotgun (WGS) entry which is preliminary data.</text>
</comment>
<evidence type="ECO:0000256" key="1">
    <source>
        <dbReference type="SAM" id="SignalP"/>
    </source>
</evidence>
<accession>H3ZI32</accession>
<keyword evidence="3" id="KW-1185">Reference proteome</keyword>
<dbReference type="PATRIC" id="fig|1129374.4.peg.3011"/>
<name>H3ZI32_9ALTE</name>
<evidence type="ECO:0000313" key="3">
    <source>
        <dbReference type="Proteomes" id="UP000012046"/>
    </source>
</evidence>
<dbReference type="eggNOG" id="ENOG5032TKC">
    <property type="taxonomic scope" value="Bacteria"/>
</dbReference>
<sequence>MRLTLLKKTGSILSMTMVVAMVTLLPATPAFSHGEAKAQHGGQIQSRHDLAVELVRHSESIELHLTDHGDAIDPTGWQGKITVLAAGQKQDIPLVVTAPTLSAGLSLPDGAKVVVSLTNPQQQRFSFRYSF</sequence>
<proteinExistence type="predicted"/>
<gene>
    <name evidence="2" type="ORF">AJE_15214</name>
</gene>
<reference evidence="2 3" key="1">
    <citation type="journal article" date="2012" name="J. Bacteriol.">
        <title>Genome Sequence of Extracellular-Protease-Producing Alishewanella jeotgali Isolated from Traditional Korean Fermented Seafood.</title>
        <authorList>
            <person name="Jung J."/>
            <person name="Chun J."/>
            <person name="Park W."/>
        </authorList>
    </citation>
    <scope>NUCLEOTIDE SEQUENCE [LARGE SCALE GENOMIC DNA]</scope>
    <source>
        <strain evidence="2 3">KCTC 22429</strain>
    </source>
</reference>
<organism evidence="2 3">
    <name type="scientific">Alishewanella jeotgali KCTC 22429</name>
    <dbReference type="NCBI Taxonomy" id="1129374"/>
    <lineage>
        <taxon>Bacteria</taxon>
        <taxon>Pseudomonadati</taxon>
        <taxon>Pseudomonadota</taxon>
        <taxon>Gammaproteobacteria</taxon>
        <taxon>Alteromonadales</taxon>
        <taxon>Alteromonadaceae</taxon>
        <taxon>Alishewanella</taxon>
    </lineage>
</organism>
<feature type="chain" id="PRO_5003592395" description="Copper-binding protein" evidence="1">
    <location>
        <begin position="21"/>
        <end position="131"/>
    </location>
</feature>
<dbReference type="STRING" id="1129374.AJE_15214"/>
<dbReference type="RefSeq" id="WP_008951589.1">
    <property type="nucleotide sequence ID" value="NZ_AHTH01000049.1"/>
</dbReference>
<keyword evidence="1" id="KW-0732">Signal</keyword>
<protein>
    <recommendedName>
        <fullName evidence="4">Copper-binding protein</fullName>
    </recommendedName>
</protein>
<evidence type="ECO:0008006" key="4">
    <source>
        <dbReference type="Google" id="ProtNLM"/>
    </source>
</evidence>
<dbReference type="Proteomes" id="UP000012046">
    <property type="component" value="Unassembled WGS sequence"/>
</dbReference>
<dbReference type="EMBL" id="AHTH01000049">
    <property type="protein sequence ID" value="EHR39674.1"/>
    <property type="molecule type" value="Genomic_DNA"/>
</dbReference>
<feature type="signal peptide" evidence="1">
    <location>
        <begin position="1"/>
        <end position="20"/>
    </location>
</feature>
<dbReference type="AlphaFoldDB" id="H3ZI32"/>